<dbReference type="EMBL" id="VMRY01000132">
    <property type="protein sequence ID" value="TVT48613.1"/>
    <property type="molecule type" value="Genomic_DNA"/>
</dbReference>
<organism evidence="3 4">
    <name type="scientific">Sedimenticola thiotaurini</name>
    <dbReference type="NCBI Taxonomy" id="1543721"/>
    <lineage>
        <taxon>Bacteria</taxon>
        <taxon>Pseudomonadati</taxon>
        <taxon>Pseudomonadota</taxon>
        <taxon>Gammaproteobacteria</taxon>
        <taxon>Chromatiales</taxon>
        <taxon>Sedimenticolaceae</taxon>
        <taxon>Sedimenticola</taxon>
    </lineage>
</organism>
<feature type="region of interest" description="Disordered" evidence="1">
    <location>
        <begin position="47"/>
        <end position="79"/>
    </location>
</feature>
<comment type="caution">
    <text evidence="3">The sequence shown here is derived from an EMBL/GenBank/DDBJ whole genome shotgun (WGS) entry which is preliminary data.</text>
</comment>
<gene>
    <name evidence="3" type="ORF">FHK82_17650</name>
</gene>
<name>A0A558CIM8_9GAMM</name>
<dbReference type="InterPro" id="IPR021241">
    <property type="entry name" value="CsiV"/>
</dbReference>
<dbReference type="Pfam" id="PF10972">
    <property type="entry name" value="CsiV"/>
    <property type="match status" value="1"/>
</dbReference>
<dbReference type="AlphaFoldDB" id="A0A558CIM8"/>
<reference evidence="3 4" key="1">
    <citation type="submission" date="2019-07" db="EMBL/GenBank/DDBJ databases">
        <title>The pathways for chlorine oxyanion respiration interact through the shared metabolite chlorate.</title>
        <authorList>
            <person name="Barnum T.P."/>
            <person name="Cheng Y."/>
            <person name="Hill K.A."/>
            <person name="Lucas L.N."/>
            <person name="Carlson H.K."/>
            <person name="Coates J.D."/>
        </authorList>
    </citation>
    <scope>NUCLEOTIDE SEQUENCE [LARGE SCALE GENOMIC DNA]</scope>
    <source>
        <strain evidence="3">BK-3</strain>
    </source>
</reference>
<feature type="signal peptide" evidence="2">
    <location>
        <begin position="1"/>
        <end position="24"/>
    </location>
</feature>
<accession>A0A558CIM8</accession>
<protein>
    <recommendedName>
        <fullName evidence="5">Histidine phosphatase family protein</fullName>
    </recommendedName>
</protein>
<feature type="region of interest" description="Disordered" evidence="1">
    <location>
        <begin position="218"/>
        <end position="253"/>
    </location>
</feature>
<proteinExistence type="predicted"/>
<keyword evidence="2" id="KW-0732">Signal</keyword>
<evidence type="ECO:0000256" key="2">
    <source>
        <dbReference type="SAM" id="SignalP"/>
    </source>
</evidence>
<evidence type="ECO:0000313" key="4">
    <source>
        <dbReference type="Proteomes" id="UP000317355"/>
    </source>
</evidence>
<sequence length="253" mass="27401">MMKLAQLLLILLLSVAILPSTASADNEPTWYDIELILFRHGSSAAGQSENWPADPGSPDWSSAVNLVSAGSDGSGQQRPYSLLPQSAWRLTPEYNALRKTRGELEPLFHKAWRQPVDPPNSAKPIHLGAEQGDGLPLAPFEGLIKISVNRYLHVELDLLLRRAVSINTTLNSAEAALTPSLGSVRVTGKRRMRSGEIHYIDHPLMGALILISRVEMEPPTPAEPINPEEAVPTKPAETSTAVKKESAAATTAK</sequence>
<dbReference type="Proteomes" id="UP000317355">
    <property type="component" value="Unassembled WGS sequence"/>
</dbReference>
<evidence type="ECO:0000256" key="1">
    <source>
        <dbReference type="SAM" id="MobiDB-lite"/>
    </source>
</evidence>
<evidence type="ECO:0000313" key="3">
    <source>
        <dbReference type="EMBL" id="TVT48613.1"/>
    </source>
</evidence>
<evidence type="ECO:0008006" key="5">
    <source>
        <dbReference type="Google" id="ProtNLM"/>
    </source>
</evidence>
<feature type="chain" id="PRO_5021919414" description="Histidine phosphatase family protein" evidence="2">
    <location>
        <begin position="25"/>
        <end position="253"/>
    </location>
</feature>